<dbReference type="Pfam" id="PF00072">
    <property type="entry name" value="Response_reg"/>
    <property type="match status" value="1"/>
</dbReference>
<reference evidence="3" key="1">
    <citation type="journal article" date="2014" name="Front. Microbiol.">
        <title>High frequency of phylogenetically diverse reductive dehalogenase-homologous genes in deep subseafloor sedimentary metagenomes.</title>
        <authorList>
            <person name="Kawai M."/>
            <person name="Futagami T."/>
            <person name="Toyoda A."/>
            <person name="Takaki Y."/>
            <person name="Nishi S."/>
            <person name="Hori S."/>
            <person name="Arai W."/>
            <person name="Tsubouchi T."/>
            <person name="Morono Y."/>
            <person name="Uchiyama I."/>
            <person name="Ito T."/>
            <person name="Fujiyama A."/>
            <person name="Inagaki F."/>
            <person name="Takami H."/>
        </authorList>
    </citation>
    <scope>NUCLEOTIDE SEQUENCE</scope>
    <source>
        <strain evidence="3">Expedition CK06-06</strain>
    </source>
</reference>
<organism evidence="3">
    <name type="scientific">marine sediment metagenome</name>
    <dbReference type="NCBI Taxonomy" id="412755"/>
    <lineage>
        <taxon>unclassified sequences</taxon>
        <taxon>metagenomes</taxon>
        <taxon>ecological metagenomes</taxon>
    </lineage>
</organism>
<comment type="caution">
    <text evidence="3">The sequence shown here is derived from an EMBL/GenBank/DDBJ whole genome shotgun (WGS) entry which is preliminary data.</text>
</comment>
<dbReference type="PANTHER" id="PTHR44591">
    <property type="entry name" value="STRESS RESPONSE REGULATOR PROTEIN 1"/>
    <property type="match status" value="1"/>
</dbReference>
<dbReference type="InterPro" id="IPR050595">
    <property type="entry name" value="Bact_response_regulator"/>
</dbReference>
<feature type="non-terminal residue" evidence="3">
    <location>
        <position position="1"/>
    </location>
</feature>
<evidence type="ECO:0000256" key="1">
    <source>
        <dbReference type="ARBA" id="ARBA00022553"/>
    </source>
</evidence>
<evidence type="ECO:0000313" key="3">
    <source>
        <dbReference type="EMBL" id="GAG26339.1"/>
    </source>
</evidence>
<name>X0W606_9ZZZZ</name>
<dbReference type="PROSITE" id="PS50110">
    <property type="entry name" value="RESPONSE_REGULATORY"/>
    <property type="match status" value="1"/>
</dbReference>
<dbReference type="AlphaFoldDB" id="X0W606"/>
<dbReference type="GO" id="GO:0000160">
    <property type="term" value="P:phosphorelay signal transduction system"/>
    <property type="evidence" value="ECO:0007669"/>
    <property type="project" value="InterPro"/>
</dbReference>
<dbReference type="InterPro" id="IPR001789">
    <property type="entry name" value="Sig_transdc_resp-reg_receiver"/>
</dbReference>
<dbReference type="SMART" id="SM00448">
    <property type="entry name" value="REC"/>
    <property type="match status" value="1"/>
</dbReference>
<dbReference type="InterPro" id="IPR011006">
    <property type="entry name" value="CheY-like_superfamily"/>
</dbReference>
<evidence type="ECO:0000259" key="2">
    <source>
        <dbReference type="PROSITE" id="PS50110"/>
    </source>
</evidence>
<keyword evidence="1" id="KW-0597">Phosphoprotein</keyword>
<dbReference type="PANTHER" id="PTHR44591:SF3">
    <property type="entry name" value="RESPONSE REGULATORY DOMAIN-CONTAINING PROTEIN"/>
    <property type="match status" value="1"/>
</dbReference>
<dbReference type="SUPFAM" id="SSF52172">
    <property type="entry name" value="CheY-like"/>
    <property type="match status" value="1"/>
</dbReference>
<dbReference type="Gene3D" id="3.40.50.2300">
    <property type="match status" value="1"/>
</dbReference>
<proteinExistence type="predicted"/>
<dbReference type="CDD" id="cd00156">
    <property type="entry name" value="REC"/>
    <property type="match status" value="1"/>
</dbReference>
<protein>
    <recommendedName>
        <fullName evidence="2">Response regulatory domain-containing protein</fullName>
    </recommendedName>
</protein>
<dbReference type="EMBL" id="BARS01032181">
    <property type="protein sequence ID" value="GAG26339.1"/>
    <property type="molecule type" value="Genomic_DNA"/>
</dbReference>
<feature type="domain" description="Response regulatory" evidence="2">
    <location>
        <begin position="1"/>
        <end position="115"/>
    </location>
</feature>
<gene>
    <name evidence="3" type="ORF">S01H1_49976</name>
</gene>
<sequence>ILALDDEPDQLELTKFFIEEHDKDLVVDTISDPEEILQRLNEKPYDCILADYAMPEINGVELAAIIKGIKDIPFVLYTGRGSEQTVLDAIDAGVDAYVRKDHDPEHFPRLVNEIRRAIAEHGKARNDTLEPVNLPEYPQTEVRGRSVIILYEDGLKQIWSEEPDEVKAYQVAEEIQWGLQLRHYVSDNLRRQIDEISETLLDMNVPLEEIEDIIFEGYRSLNKFFKMLWRSPEKSSPGTKPQSSGDR</sequence>
<accession>X0W606</accession>